<dbReference type="GO" id="GO:0016646">
    <property type="term" value="F:oxidoreductase activity, acting on the CH-NH group of donors, NAD or NADP as acceptor"/>
    <property type="evidence" value="ECO:0007669"/>
    <property type="project" value="TreeGrafter"/>
</dbReference>
<proteinExistence type="predicted"/>
<dbReference type="AlphaFoldDB" id="A0A0S3KE18"/>
<dbReference type="PANTHER" id="PTHR43355:SF2">
    <property type="entry name" value="FLAVIN REDUCTASE (NADPH)"/>
    <property type="match status" value="1"/>
</dbReference>
<reference evidence="2 4" key="2">
    <citation type="submission" date="2015-12" db="EMBL/GenBank/DDBJ databases">
        <authorList>
            <person name="Lauer A."/>
            <person name="Humrighouse B."/>
            <person name="Loparev V."/>
            <person name="Shewmaker P.L."/>
            <person name="Whitney A.M."/>
            <person name="McLaughlin R.W."/>
        </authorList>
    </citation>
    <scope>NUCLEOTIDE SEQUENCE [LARGE SCALE GENOMIC DNA]</scope>
    <source>
        <strain evidence="2 4">LMG 23085</strain>
    </source>
</reference>
<sequence length="207" mass="22267">MKVAILGANGKAGSAILKEAEKRGLDVTAIVRDAAKITDGTPVIEKDVYNLTTEDVKGFDVLVSALGFWGDVSEFTGSTQHLIDILTNTNTRLLVVGGAGSLFVNPEHTVRLSETPDFPDAFKPLATAMGKGLDLLESAKDVNWTYISPAAEFDAEGAKTGKYVVAGEELETDKEGKSYISYADYAIAMVDEIEKNAHPNQRFSVHQ</sequence>
<dbReference type="Proteomes" id="UP000065511">
    <property type="component" value="Chromosome"/>
</dbReference>
<dbReference type="Proteomes" id="UP000183039">
    <property type="component" value="Unassembled WGS sequence"/>
</dbReference>
<keyword evidence="4" id="KW-1185">Reference proteome</keyword>
<dbReference type="OrthoDB" id="9785372at2"/>
<evidence type="ECO:0000313" key="5">
    <source>
        <dbReference type="Proteomes" id="UP000183039"/>
    </source>
</evidence>
<dbReference type="InterPro" id="IPR016040">
    <property type="entry name" value="NAD(P)-bd_dom"/>
</dbReference>
<evidence type="ECO:0000313" key="3">
    <source>
        <dbReference type="EMBL" id="OJG93562.1"/>
    </source>
</evidence>
<dbReference type="SUPFAM" id="SSF51735">
    <property type="entry name" value="NAD(P)-binding Rossmann-fold domains"/>
    <property type="match status" value="1"/>
</dbReference>
<gene>
    <name evidence="2" type="ORF">ATZ33_14400</name>
    <name evidence="3" type="ORF">RV15_GL000164</name>
</gene>
<evidence type="ECO:0000259" key="1">
    <source>
        <dbReference type="Pfam" id="PF13460"/>
    </source>
</evidence>
<protein>
    <recommendedName>
        <fullName evidence="1">NAD(P)-binding domain-containing protein</fullName>
    </recommendedName>
</protein>
<dbReference type="Pfam" id="PF13460">
    <property type="entry name" value="NAD_binding_10"/>
    <property type="match status" value="1"/>
</dbReference>
<dbReference type="InterPro" id="IPR036291">
    <property type="entry name" value="NAD(P)-bd_dom_sf"/>
</dbReference>
<dbReference type="RefSeq" id="WP_071876155.1">
    <property type="nucleotide sequence ID" value="NZ_JXLC01000001.1"/>
</dbReference>
<reference evidence="3 5" key="1">
    <citation type="submission" date="2014-12" db="EMBL/GenBank/DDBJ databases">
        <title>Draft genome sequences of 29 type strains of Enterococci.</title>
        <authorList>
            <person name="Zhong Z."/>
            <person name="Sun Z."/>
            <person name="Liu W."/>
            <person name="Zhang W."/>
            <person name="Zhang H."/>
        </authorList>
    </citation>
    <scope>NUCLEOTIDE SEQUENCE [LARGE SCALE GENOMIC DNA]</scope>
    <source>
        <strain evidence="3 5">DSM 22801</strain>
    </source>
</reference>
<dbReference type="EMBL" id="CP013614">
    <property type="protein sequence ID" value="ALS02524.1"/>
    <property type="molecule type" value="Genomic_DNA"/>
</dbReference>
<dbReference type="Gene3D" id="3.40.50.720">
    <property type="entry name" value="NAD(P)-binding Rossmann-like Domain"/>
    <property type="match status" value="1"/>
</dbReference>
<dbReference type="PANTHER" id="PTHR43355">
    <property type="entry name" value="FLAVIN REDUCTASE (NADPH)"/>
    <property type="match status" value="1"/>
</dbReference>
<dbReference type="CDD" id="cd05244">
    <property type="entry name" value="BVR-B_like_SDR_a"/>
    <property type="match status" value="1"/>
</dbReference>
<evidence type="ECO:0000313" key="4">
    <source>
        <dbReference type="Proteomes" id="UP000065511"/>
    </source>
</evidence>
<name>A0A0S3KE18_9ENTE</name>
<dbReference type="EMBL" id="JXLC01000001">
    <property type="protein sequence ID" value="OJG93562.1"/>
    <property type="molecule type" value="Genomic_DNA"/>
</dbReference>
<accession>A0A0S3KE18</accession>
<evidence type="ECO:0000313" key="2">
    <source>
        <dbReference type="EMBL" id="ALS02524.1"/>
    </source>
</evidence>
<dbReference type="InterPro" id="IPR051606">
    <property type="entry name" value="Polyketide_Oxido-like"/>
</dbReference>
<organism evidence="3 5">
    <name type="scientific">Enterococcus silesiacus</name>
    <dbReference type="NCBI Taxonomy" id="332949"/>
    <lineage>
        <taxon>Bacteria</taxon>
        <taxon>Bacillati</taxon>
        <taxon>Bacillota</taxon>
        <taxon>Bacilli</taxon>
        <taxon>Lactobacillales</taxon>
        <taxon>Enterococcaceae</taxon>
        <taxon>Enterococcus</taxon>
    </lineage>
</organism>
<feature type="domain" description="NAD(P)-binding" evidence="1">
    <location>
        <begin position="7"/>
        <end position="194"/>
    </location>
</feature>
<dbReference type="KEGG" id="ess:ATZ33_14400"/>